<evidence type="ECO:0000256" key="7">
    <source>
        <dbReference type="ARBA" id="ARBA00023237"/>
    </source>
</evidence>
<keyword evidence="6" id="KW-0472">Membrane</keyword>
<name>A0ABT8R6V0_9BACT</name>
<dbReference type="PANTHER" id="PTHR30026">
    <property type="entry name" value="OUTER MEMBRANE PROTEIN TOLC"/>
    <property type="match status" value="1"/>
</dbReference>
<dbReference type="Gene3D" id="1.20.1600.10">
    <property type="entry name" value="Outer membrane efflux proteins (OEP)"/>
    <property type="match status" value="2"/>
</dbReference>
<dbReference type="InterPro" id="IPR051906">
    <property type="entry name" value="TolC-like"/>
</dbReference>
<dbReference type="InterPro" id="IPR003423">
    <property type="entry name" value="OMP_efflux"/>
</dbReference>
<feature type="chain" id="PRO_5046666039" evidence="8">
    <location>
        <begin position="22"/>
        <end position="495"/>
    </location>
</feature>
<dbReference type="SUPFAM" id="SSF56954">
    <property type="entry name" value="Outer membrane efflux proteins (OEP)"/>
    <property type="match status" value="1"/>
</dbReference>
<protein>
    <submittedName>
        <fullName evidence="9">TolC family protein</fullName>
    </submittedName>
</protein>
<evidence type="ECO:0000256" key="8">
    <source>
        <dbReference type="SAM" id="SignalP"/>
    </source>
</evidence>
<keyword evidence="7" id="KW-0998">Cell outer membrane</keyword>
<dbReference type="Pfam" id="PF02321">
    <property type="entry name" value="OEP"/>
    <property type="match status" value="2"/>
</dbReference>
<evidence type="ECO:0000256" key="5">
    <source>
        <dbReference type="ARBA" id="ARBA00022692"/>
    </source>
</evidence>
<reference evidence="9" key="1">
    <citation type="submission" date="2023-07" db="EMBL/GenBank/DDBJ databases">
        <title>The genome sequence of Rhodocytophaga aerolata KACC 12507.</title>
        <authorList>
            <person name="Zhang X."/>
        </authorList>
    </citation>
    <scope>NUCLEOTIDE SEQUENCE</scope>
    <source>
        <strain evidence="9">KACC 12507</strain>
    </source>
</reference>
<organism evidence="9 10">
    <name type="scientific">Rhodocytophaga aerolata</name>
    <dbReference type="NCBI Taxonomy" id="455078"/>
    <lineage>
        <taxon>Bacteria</taxon>
        <taxon>Pseudomonadati</taxon>
        <taxon>Bacteroidota</taxon>
        <taxon>Cytophagia</taxon>
        <taxon>Cytophagales</taxon>
        <taxon>Rhodocytophagaceae</taxon>
        <taxon>Rhodocytophaga</taxon>
    </lineage>
</organism>
<evidence type="ECO:0000256" key="1">
    <source>
        <dbReference type="ARBA" id="ARBA00004442"/>
    </source>
</evidence>
<sequence length="495" mass="56768">MNKCIFLFFVLLLTSAGSIQAQEVDTLKPPVVLTLEDVIDLAKRQSPSYYQASNNKELSYWQWRTYKSDYMPQLFLFGTLPNYEKAYNPILQPDGSYDARLQHYANSDVGLSLQQNVGATGGRFFATSRLNRIDNFNDGRTINYNSRPFLVGYQQPLFQFNALQWNRRIEPLKFEESKRLYLEDLEEIAVIATDRFFSLLLEQINLEIALKNQANNDTIYKIAQGRYNLGKIAEDELLQLELTAMNSDQAVSQAKLNLETSTLRLKIFIGVTDNQPIQLVRPDSIPTFEVDESEAIEEANKNRQAVIGFKRRLLEAERDVAKAKGDNGLNADIVATYGTTGASLTQVGDSYANTVPQQTLQVGFNIPIMDWGRSRSRRKVAMANLDVTKNIVGQDVLNFEQEIYTQVRNYRMLKDQLKITRKSDEVAQKRYDISKNRYLIGKIDITNLNIALQEKDKAKRDYVASLRSFWMAHYNLRQLTLYDFETNQAISSPDK</sequence>
<feature type="signal peptide" evidence="8">
    <location>
        <begin position="1"/>
        <end position="21"/>
    </location>
</feature>
<proteinExistence type="inferred from homology"/>
<dbReference type="EMBL" id="JAUKPO010000008">
    <property type="protein sequence ID" value="MDO1447830.1"/>
    <property type="molecule type" value="Genomic_DNA"/>
</dbReference>
<dbReference type="RefSeq" id="WP_302038634.1">
    <property type="nucleotide sequence ID" value="NZ_JAUKPO010000008.1"/>
</dbReference>
<accession>A0ABT8R6V0</accession>
<dbReference type="Proteomes" id="UP001168528">
    <property type="component" value="Unassembled WGS sequence"/>
</dbReference>
<keyword evidence="5" id="KW-0812">Transmembrane</keyword>
<dbReference type="PANTHER" id="PTHR30026:SF20">
    <property type="entry name" value="OUTER MEMBRANE PROTEIN TOLC"/>
    <property type="match status" value="1"/>
</dbReference>
<evidence type="ECO:0000256" key="4">
    <source>
        <dbReference type="ARBA" id="ARBA00022452"/>
    </source>
</evidence>
<keyword evidence="8" id="KW-0732">Signal</keyword>
<gene>
    <name evidence="9" type="ORF">Q0590_16280</name>
</gene>
<evidence type="ECO:0000313" key="10">
    <source>
        <dbReference type="Proteomes" id="UP001168528"/>
    </source>
</evidence>
<comment type="caution">
    <text evidence="9">The sequence shown here is derived from an EMBL/GenBank/DDBJ whole genome shotgun (WGS) entry which is preliminary data.</text>
</comment>
<keyword evidence="4" id="KW-1134">Transmembrane beta strand</keyword>
<evidence type="ECO:0000313" key="9">
    <source>
        <dbReference type="EMBL" id="MDO1447830.1"/>
    </source>
</evidence>
<evidence type="ECO:0000256" key="6">
    <source>
        <dbReference type="ARBA" id="ARBA00023136"/>
    </source>
</evidence>
<keyword evidence="3" id="KW-0813">Transport</keyword>
<evidence type="ECO:0000256" key="3">
    <source>
        <dbReference type="ARBA" id="ARBA00022448"/>
    </source>
</evidence>
<comment type="similarity">
    <text evidence="2">Belongs to the outer membrane factor (OMF) (TC 1.B.17) family.</text>
</comment>
<comment type="subcellular location">
    <subcellularLocation>
        <location evidence="1">Cell outer membrane</location>
    </subcellularLocation>
</comment>
<evidence type="ECO:0000256" key="2">
    <source>
        <dbReference type="ARBA" id="ARBA00007613"/>
    </source>
</evidence>
<keyword evidence="10" id="KW-1185">Reference proteome</keyword>